<dbReference type="PANTHER" id="PTHR44750">
    <property type="entry name" value="GLUTATHIONE S-TRANSFERASE T1-RELATED"/>
    <property type="match status" value="1"/>
</dbReference>
<dbReference type="InterPro" id="IPR043377">
    <property type="entry name" value="GSTT1/2/3"/>
</dbReference>
<name>A0AAV6X375_9LAMI</name>
<dbReference type="EMBL" id="WHWC01000010">
    <property type="protein sequence ID" value="KAG8374599.1"/>
    <property type="molecule type" value="Genomic_DNA"/>
</dbReference>
<evidence type="ECO:0000313" key="1">
    <source>
        <dbReference type="EMBL" id="KAG8374599.1"/>
    </source>
</evidence>
<gene>
    <name evidence="1" type="ORF">BUALT_Bualt10G0012100</name>
</gene>
<evidence type="ECO:0000313" key="2">
    <source>
        <dbReference type="Proteomes" id="UP000826271"/>
    </source>
</evidence>
<protein>
    <submittedName>
        <fullName evidence="1">Uncharacterized protein</fullName>
    </submittedName>
</protein>
<sequence>MPRLSTIGLAFGFPSNPKAAAEDEKLLSTSLQTIEPFWLEVADENDRERILGPDKKVLKWIEDRKVATAAYFDEIHSIMLPFKEKLNELKARASNTLA</sequence>
<organism evidence="1 2">
    <name type="scientific">Buddleja alternifolia</name>
    <dbReference type="NCBI Taxonomy" id="168488"/>
    <lineage>
        <taxon>Eukaryota</taxon>
        <taxon>Viridiplantae</taxon>
        <taxon>Streptophyta</taxon>
        <taxon>Embryophyta</taxon>
        <taxon>Tracheophyta</taxon>
        <taxon>Spermatophyta</taxon>
        <taxon>Magnoliopsida</taxon>
        <taxon>eudicotyledons</taxon>
        <taxon>Gunneridae</taxon>
        <taxon>Pentapetalae</taxon>
        <taxon>asterids</taxon>
        <taxon>lamiids</taxon>
        <taxon>Lamiales</taxon>
        <taxon>Scrophulariaceae</taxon>
        <taxon>Buddlejeae</taxon>
        <taxon>Buddleja</taxon>
    </lineage>
</organism>
<dbReference type="Proteomes" id="UP000826271">
    <property type="component" value="Unassembled WGS sequence"/>
</dbReference>
<reference evidence="1" key="1">
    <citation type="submission" date="2019-10" db="EMBL/GenBank/DDBJ databases">
        <authorList>
            <person name="Zhang R."/>
            <person name="Pan Y."/>
            <person name="Wang J."/>
            <person name="Ma R."/>
            <person name="Yu S."/>
        </authorList>
    </citation>
    <scope>NUCLEOTIDE SEQUENCE</scope>
    <source>
        <strain evidence="1">LA-IB0</strain>
        <tissue evidence="1">Leaf</tissue>
    </source>
</reference>
<comment type="caution">
    <text evidence="1">The sequence shown here is derived from an EMBL/GenBank/DDBJ whole genome shotgun (WGS) entry which is preliminary data.</text>
</comment>
<keyword evidence="2" id="KW-1185">Reference proteome</keyword>
<proteinExistence type="predicted"/>
<accession>A0AAV6X375</accession>
<dbReference type="PANTHER" id="PTHR44750:SF1">
    <property type="entry name" value="GLUTATHIONE S-TRANSFERASE T1-RELATED"/>
    <property type="match status" value="1"/>
</dbReference>
<dbReference type="AlphaFoldDB" id="A0AAV6X375"/>